<comment type="caution">
    <text evidence="1">The sequence shown here is derived from an EMBL/GenBank/DDBJ whole genome shotgun (WGS) entry which is preliminary data.</text>
</comment>
<accession>A0A0F9HJD3</accession>
<proteinExistence type="predicted"/>
<evidence type="ECO:0000313" key="1">
    <source>
        <dbReference type="EMBL" id="KKM03262.1"/>
    </source>
</evidence>
<dbReference type="AlphaFoldDB" id="A0A0F9HJD3"/>
<dbReference type="EMBL" id="LAZR01016724">
    <property type="protein sequence ID" value="KKM03262.1"/>
    <property type="molecule type" value="Genomic_DNA"/>
</dbReference>
<reference evidence="1" key="1">
    <citation type="journal article" date="2015" name="Nature">
        <title>Complex archaea that bridge the gap between prokaryotes and eukaryotes.</title>
        <authorList>
            <person name="Spang A."/>
            <person name="Saw J.H."/>
            <person name="Jorgensen S.L."/>
            <person name="Zaremba-Niedzwiedzka K."/>
            <person name="Martijn J."/>
            <person name="Lind A.E."/>
            <person name="van Eijk R."/>
            <person name="Schleper C."/>
            <person name="Guy L."/>
            <person name="Ettema T.J."/>
        </authorList>
    </citation>
    <scope>NUCLEOTIDE SEQUENCE</scope>
</reference>
<protein>
    <submittedName>
        <fullName evidence="1">Uncharacterized protein</fullName>
    </submittedName>
</protein>
<sequence>MRTRFSWLCLLALLVIGAQSTAHAGDFNRYSGRSFRNRVNVFLHDGDRRTYSRSEPIFTPKSESNSCFPYGCGGINGPFKNPNPEDRKPENLTACYYGATGTLLYERENKVCPYKYIDANQSRVEKRRQEWLQQQRK</sequence>
<gene>
    <name evidence="1" type="ORF">LCGC14_1776220</name>
</gene>
<name>A0A0F9HJD3_9ZZZZ</name>
<organism evidence="1">
    <name type="scientific">marine sediment metagenome</name>
    <dbReference type="NCBI Taxonomy" id="412755"/>
    <lineage>
        <taxon>unclassified sequences</taxon>
        <taxon>metagenomes</taxon>
        <taxon>ecological metagenomes</taxon>
    </lineage>
</organism>